<evidence type="ECO:0000313" key="1">
    <source>
        <dbReference type="EMBL" id="KAJ1181138.1"/>
    </source>
</evidence>
<sequence>MSCALQSILPQRSRVLEEFAVHLAVGGALGLWVAAELGATGSPSYKALQASRVCLQLTKRAVVISGLLETLQRVSPKCFPVCSLIQGSGPKLKPKRPPIS</sequence>
<comment type="caution">
    <text evidence="1">The sequence shown here is derived from an EMBL/GenBank/DDBJ whole genome shotgun (WGS) entry which is preliminary data.</text>
</comment>
<gene>
    <name evidence="1" type="ORF">NDU88_006348</name>
</gene>
<dbReference type="Proteomes" id="UP001066276">
    <property type="component" value="Chromosome 3_2"/>
</dbReference>
<protein>
    <submittedName>
        <fullName evidence="1">Uncharacterized protein</fullName>
    </submittedName>
</protein>
<reference evidence="1" key="1">
    <citation type="journal article" date="2022" name="bioRxiv">
        <title>Sequencing and chromosome-scale assembly of the giantPleurodeles waltlgenome.</title>
        <authorList>
            <person name="Brown T."/>
            <person name="Elewa A."/>
            <person name="Iarovenko S."/>
            <person name="Subramanian E."/>
            <person name="Araus A.J."/>
            <person name="Petzold A."/>
            <person name="Susuki M."/>
            <person name="Suzuki K.-i.T."/>
            <person name="Hayashi T."/>
            <person name="Toyoda A."/>
            <person name="Oliveira C."/>
            <person name="Osipova E."/>
            <person name="Leigh N.D."/>
            <person name="Simon A."/>
            <person name="Yun M.H."/>
        </authorList>
    </citation>
    <scope>NUCLEOTIDE SEQUENCE</scope>
    <source>
        <strain evidence="1">20211129_DDA</strain>
        <tissue evidence="1">Liver</tissue>
    </source>
</reference>
<accession>A0AAV7TXF0</accession>
<dbReference type="EMBL" id="JANPWB010000006">
    <property type="protein sequence ID" value="KAJ1181138.1"/>
    <property type="molecule type" value="Genomic_DNA"/>
</dbReference>
<evidence type="ECO:0000313" key="2">
    <source>
        <dbReference type="Proteomes" id="UP001066276"/>
    </source>
</evidence>
<name>A0AAV7TXF0_PLEWA</name>
<organism evidence="1 2">
    <name type="scientific">Pleurodeles waltl</name>
    <name type="common">Iberian ribbed newt</name>
    <dbReference type="NCBI Taxonomy" id="8319"/>
    <lineage>
        <taxon>Eukaryota</taxon>
        <taxon>Metazoa</taxon>
        <taxon>Chordata</taxon>
        <taxon>Craniata</taxon>
        <taxon>Vertebrata</taxon>
        <taxon>Euteleostomi</taxon>
        <taxon>Amphibia</taxon>
        <taxon>Batrachia</taxon>
        <taxon>Caudata</taxon>
        <taxon>Salamandroidea</taxon>
        <taxon>Salamandridae</taxon>
        <taxon>Pleurodelinae</taxon>
        <taxon>Pleurodeles</taxon>
    </lineage>
</organism>
<dbReference type="AlphaFoldDB" id="A0AAV7TXF0"/>
<proteinExistence type="predicted"/>
<keyword evidence="2" id="KW-1185">Reference proteome</keyword>